<evidence type="ECO:0000313" key="2">
    <source>
        <dbReference type="Proteomes" id="UP000694844"/>
    </source>
</evidence>
<name>A0A8B8EB89_CRAVI</name>
<feature type="region of interest" description="Disordered" evidence="1">
    <location>
        <begin position="57"/>
        <end position="93"/>
    </location>
</feature>
<protein>
    <submittedName>
        <fullName evidence="3">Uncharacterized protein LOC111133351</fullName>
    </submittedName>
</protein>
<reference evidence="3" key="1">
    <citation type="submission" date="2025-08" db="UniProtKB">
        <authorList>
            <consortium name="RefSeq"/>
        </authorList>
    </citation>
    <scope>IDENTIFICATION</scope>
    <source>
        <tissue evidence="3">Whole sample</tissue>
    </source>
</reference>
<evidence type="ECO:0000256" key="1">
    <source>
        <dbReference type="SAM" id="MobiDB-lite"/>
    </source>
</evidence>
<dbReference type="AlphaFoldDB" id="A0A8B8EB89"/>
<dbReference type="KEGG" id="cvn:111133351"/>
<accession>A0A8B8EB89</accession>
<sequence length="106" mass="11531">MESNPTVLWLNSPESPGPRMITLQSLDDDEDHANGNGLECLEYHPLGVNYDSCDSRKHSLTPDSAQKVGSDSESLRSQETSDSECSNVPCTEGKQDSIFIGTLDTV</sequence>
<feature type="compositionally biased region" description="Polar residues" evidence="1">
    <location>
        <begin position="61"/>
        <end position="89"/>
    </location>
</feature>
<organism evidence="2 3">
    <name type="scientific">Crassostrea virginica</name>
    <name type="common">Eastern oyster</name>
    <dbReference type="NCBI Taxonomy" id="6565"/>
    <lineage>
        <taxon>Eukaryota</taxon>
        <taxon>Metazoa</taxon>
        <taxon>Spiralia</taxon>
        <taxon>Lophotrochozoa</taxon>
        <taxon>Mollusca</taxon>
        <taxon>Bivalvia</taxon>
        <taxon>Autobranchia</taxon>
        <taxon>Pteriomorphia</taxon>
        <taxon>Ostreida</taxon>
        <taxon>Ostreoidea</taxon>
        <taxon>Ostreidae</taxon>
        <taxon>Crassostrea</taxon>
    </lineage>
</organism>
<dbReference type="Proteomes" id="UP000694844">
    <property type="component" value="Chromosome 5"/>
</dbReference>
<dbReference type="RefSeq" id="XP_022337385.1">
    <property type="nucleotide sequence ID" value="XM_022481677.1"/>
</dbReference>
<evidence type="ECO:0000313" key="3">
    <source>
        <dbReference type="RefSeq" id="XP_022337385.1"/>
    </source>
</evidence>
<keyword evidence="2" id="KW-1185">Reference proteome</keyword>
<feature type="region of interest" description="Disordered" evidence="1">
    <location>
        <begin position="1"/>
        <end position="37"/>
    </location>
</feature>
<gene>
    <name evidence="3" type="primary">LOC111133351</name>
</gene>
<dbReference type="GeneID" id="111133351"/>
<proteinExistence type="predicted"/>